<dbReference type="InterPro" id="IPR027417">
    <property type="entry name" value="P-loop_NTPase"/>
</dbReference>
<dbReference type="Gene3D" id="3.40.50.300">
    <property type="entry name" value="P-loop containing nucleotide triphosphate hydrolases"/>
    <property type="match status" value="1"/>
</dbReference>
<dbReference type="GO" id="GO:0022857">
    <property type="term" value="F:transmembrane transporter activity"/>
    <property type="evidence" value="ECO:0007669"/>
    <property type="project" value="TreeGrafter"/>
</dbReference>
<evidence type="ECO:0000256" key="4">
    <source>
        <dbReference type="ARBA" id="ARBA00038388"/>
    </source>
</evidence>
<feature type="domain" description="ABC transporter" evidence="5">
    <location>
        <begin position="2"/>
        <end position="214"/>
    </location>
</feature>
<dbReference type="PANTHER" id="PTHR24220">
    <property type="entry name" value="IMPORT ATP-BINDING PROTEIN"/>
    <property type="match status" value="1"/>
</dbReference>
<protein>
    <recommendedName>
        <fullName evidence="5">ABC transporter domain-containing protein</fullName>
    </recommendedName>
</protein>
<dbReference type="FunFam" id="3.40.50.300:FF:000032">
    <property type="entry name" value="Export ABC transporter ATP-binding protein"/>
    <property type="match status" value="1"/>
</dbReference>
<organism evidence="6 7">
    <name type="scientific">Candidatus Lambdaproteobacteria bacterium RIFOXYD2_FULL_56_26</name>
    <dbReference type="NCBI Taxonomy" id="1817773"/>
    <lineage>
        <taxon>Bacteria</taxon>
        <taxon>Pseudomonadati</taxon>
        <taxon>Pseudomonadota</taxon>
        <taxon>Candidatus Lambdaproteobacteria</taxon>
    </lineage>
</organism>
<dbReference type="SMART" id="SM00382">
    <property type="entry name" value="AAA"/>
    <property type="match status" value="1"/>
</dbReference>
<reference evidence="6 7" key="1">
    <citation type="journal article" date="2016" name="Nat. Commun.">
        <title>Thousands of microbial genomes shed light on interconnected biogeochemical processes in an aquifer system.</title>
        <authorList>
            <person name="Anantharaman K."/>
            <person name="Brown C.T."/>
            <person name="Hug L.A."/>
            <person name="Sharon I."/>
            <person name="Castelle C.J."/>
            <person name="Probst A.J."/>
            <person name="Thomas B.C."/>
            <person name="Singh A."/>
            <person name="Wilkins M.J."/>
            <person name="Karaoz U."/>
            <person name="Brodie E.L."/>
            <person name="Williams K.H."/>
            <person name="Hubbard S.S."/>
            <person name="Banfield J.F."/>
        </authorList>
    </citation>
    <scope>NUCLEOTIDE SEQUENCE [LARGE SCALE GENOMIC DNA]</scope>
</reference>
<dbReference type="PROSITE" id="PS50893">
    <property type="entry name" value="ABC_TRANSPORTER_2"/>
    <property type="match status" value="1"/>
</dbReference>
<keyword evidence="3" id="KW-0067">ATP-binding</keyword>
<keyword evidence="2" id="KW-0547">Nucleotide-binding</keyword>
<dbReference type="GO" id="GO:0005524">
    <property type="term" value="F:ATP binding"/>
    <property type="evidence" value="ECO:0007669"/>
    <property type="project" value="UniProtKB-KW"/>
</dbReference>
<dbReference type="GO" id="GO:0016887">
    <property type="term" value="F:ATP hydrolysis activity"/>
    <property type="evidence" value="ECO:0007669"/>
    <property type="project" value="InterPro"/>
</dbReference>
<dbReference type="InterPro" id="IPR015854">
    <property type="entry name" value="ABC_transpr_LolD-like"/>
</dbReference>
<evidence type="ECO:0000256" key="2">
    <source>
        <dbReference type="ARBA" id="ARBA00022741"/>
    </source>
</evidence>
<evidence type="ECO:0000313" key="6">
    <source>
        <dbReference type="EMBL" id="OGH01730.1"/>
    </source>
</evidence>
<dbReference type="InterPro" id="IPR017871">
    <property type="entry name" value="ABC_transporter-like_CS"/>
</dbReference>
<comment type="caution">
    <text evidence="6">The sequence shown here is derived from an EMBL/GenBank/DDBJ whole genome shotgun (WGS) entry which is preliminary data.</text>
</comment>
<dbReference type="CDD" id="cd03255">
    <property type="entry name" value="ABC_MJ0796_LolCDE_FtsE"/>
    <property type="match status" value="1"/>
</dbReference>
<dbReference type="InterPro" id="IPR003439">
    <property type="entry name" value="ABC_transporter-like_ATP-bd"/>
</dbReference>
<comment type="similarity">
    <text evidence="4">Belongs to the ABC transporter superfamily. Macrolide exporter (TC 3.A.1.122) family.</text>
</comment>
<dbReference type="Proteomes" id="UP000177583">
    <property type="component" value="Unassembled WGS sequence"/>
</dbReference>
<dbReference type="SUPFAM" id="SSF52540">
    <property type="entry name" value="P-loop containing nucleoside triphosphate hydrolases"/>
    <property type="match status" value="1"/>
</dbReference>
<dbReference type="PROSITE" id="PS00211">
    <property type="entry name" value="ABC_TRANSPORTER_1"/>
    <property type="match status" value="1"/>
</dbReference>
<keyword evidence="1" id="KW-0813">Transport</keyword>
<evidence type="ECO:0000256" key="3">
    <source>
        <dbReference type="ARBA" id="ARBA00022840"/>
    </source>
</evidence>
<accession>A0A1F6GUP5</accession>
<dbReference type="Pfam" id="PF00005">
    <property type="entry name" value="ABC_tran"/>
    <property type="match status" value="1"/>
</dbReference>
<name>A0A1F6GUP5_9PROT</name>
<evidence type="ECO:0000259" key="5">
    <source>
        <dbReference type="PROSITE" id="PS50893"/>
    </source>
</evidence>
<dbReference type="InterPro" id="IPR017911">
    <property type="entry name" value="MacB-like_ATP-bd"/>
</dbReference>
<proteinExistence type="inferred from homology"/>
<dbReference type="InterPro" id="IPR003593">
    <property type="entry name" value="AAA+_ATPase"/>
</dbReference>
<dbReference type="GO" id="GO:0005886">
    <property type="term" value="C:plasma membrane"/>
    <property type="evidence" value="ECO:0007669"/>
    <property type="project" value="TreeGrafter"/>
</dbReference>
<evidence type="ECO:0000256" key="1">
    <source>
        <dbReference type="ARBA" id="ARBA00022448"/>
    </source>
</evidence>
<gene>
    <name evidence="6" type="ORF">A2557_09050</name>
</gene>
<evidence type="ECO:0000313" key="7">
    <source>
        <dbReference type="Proteomes" id="UP000177583"/>
    </source>
</evidence>
<sequence>MIQAKGLTKNYGPSSVLKGLDLEIPGGQFVAIMGESGSGKTTFLNLLAGLDRADGGSLSVAGVELVGKTKDQLVSFRRDHLAMIFQDFHLLGGLSAFENLLLPLRLSGKTADKERLHRLLAQVGLEGKEHKLPQQLSGGEQQRVAIARALALEPKVLLADEPTGNLDRKNSEAILGLLKGLQQSTGMTLVMVTHSNKAAAVADRLVTLEDGCLL</sequence>
<dbReference type="GO" id="GO:0098796">
    <property type="term" value="C:membrane protein complex"/>
    <property type="evidence" value="ECO:0007669"/>
    <property type="project" value="UniProtKB-ARBA"/>
</dbReference>
<dbReference type="AlphaFoldDB" id="A0A1F6GUP5"/>
<dbReference type="EMBL" id="MFNF01000029">
    <property type="protein sequence ID" value="OGH01730.1"/>
    <property type="molecule type" value="Genomic_DNA"/>
</dbReference>